<feature type="domain" description="Gfo/Idh/MocA-like oxidoreductase C-terminal" evidence="3">
    <location>
        <begin position="141"/>
        <end position="373"/>
    </location>
</feature>
<reference evidence="4 5" key="1">
    <citation type="submission" date="2020-08" db="EMBL/GenBank/DDBJ databases">
        <title>Genomic Encyclopedia of Type Strains, Phase III (KMG-III): the genomes of soil and plant-associated and newly described type strains.</title>
        <authorList>
            <person name="Whitman W."/>
        </authorList>
    </citation>
    <scope>NUCLEOTIDE SEQUENCE [LARGE SCALE GENOMIC DNA]</scope>
    <source>
        <strain evidence="4 5">CECT 3303</strain>
    </source>
</reference>
<comment type="caution">
    <text evidence="4">The sequence shown here is derived from an EMBL/GenBank/DDBJ whole genome shotgun (WGS) entry which is preliminary data.</text>
</comment>
<organism evidence="4 5">
    <name type="scientific">Planomonospora venezuelensis</name>
    <dbReference type="NCBI Taxonomy" id="1999"/>
    <lineage>
        <taxon>Bacteria</taxon>
        <taxon>Bacillati</taxon>
        <taxon>Actinomycetota</taxon>
        <taxon>Actinomycetes</taxon>
        <taxon>Streptosporangiales</taxon>
        <taxon>Streptosporangiaceae</taxon>
        <taxon>Planomonospora</taxon>
    </lineage>
</organism>
<dbReference type="AlphaFoldDB" id="A0A841D528"/>
<dbReference type="Pfam" id="PF01408">
    <property type="entry name" value="GFO_IDH_MocA"/>
    <property type="match status" value="1"/>
</dbReference>
<dbReference type="InterPro" id="IPR000683">
    <property type="entry name" value="Gfo/Idh/MocA-like_OxRdtase_N"/>
</dbReference>
<comment type="similarity">
    <text evidence="1">Belongs to the Gfo/Idh/MocA family.</text>
</comment>
<name>A0A841D528_PLAVE</name>
<proteinExistence type="inferred from homology"/>
<evidence type="ECO:0000313" key="5">
    <source>
        <dbReference type="Proteomes" id="UP000562352"/>
    </source>
</evidence>
<dbReference type="SUPFAM" id="SSF55347">
    <property type="entry name" value="Glyceraldehyde-3-phosphate dehydrogenase-like, C-terminal domain"/>
    <property type="match status" value="1"/>
</dbReference>
<keyword evidence="5" id="KW-1185">Reference proteome</keyword>
<dbReference type="GO" id="GO:0000166">
    <property type="term" value="F:nucleotide binding"/>
    <property type="evidence" value="ECO:0007669"/>
    <property type="project" value="InterPro"/>
</dbReference>
<feature type="domain" description="Gfo/Idh/MocA-like oxidoreductase N-terminal" evidence="2">
    <location>
        <begin position="8"/>
        <end position="128"/>
    </location>
</feature>
<accession>A0A841D528</accession>
<dbReference type="Proteomes" id="UP000562352">
    <property type="component" value="Unassembled WGS sequence"/>
</dbReference>
<gene>
    <name evidence="4" type="ORF">FHS22_002807</name>
</gene>
<dbReference type="InterPro" id="IPR036291">
    <property type="entry name" value="NAD(P)-bd_dom_sf"/>
</dbReference>
<evidence type="ECO:0000259" key="3">
    <source>
        <dbReference type="Pfam" id="PF02894"/>
    </source>
</evidence>
<evidence type="ECO:0000313" key="4">
    <source>
        <dbReference type="EMBL" id="MBB5963527.1"/>
    </source>
</evidence>
<protein>
    <submittedName>
        <fullName evidence="4">Putative dehydrogenase</fullName>
    </submittedName>
</protein>
<dbReference type="PANTHER" id="PTHR43708">
    <property type="entry name" value="CONSERVED EXPRESSED OXIDOREDUCTASE (EUROFUNG)"/>
    <property type="match status" value="1"/>
</dbReference>
<evidence type="ECO:0000256" key="1">
    <source>
        <dbReference type="ARBA" id="ARBA00010928"/>
    </source>
</evidence>
<dbReference type="Gene3D" id="3.30.360.10">
    <property type="entry name" value="Dihydrodipicolinate Reductase, domain 2"/>
    <property type="match status" value="1"/>
</dbReference>
<dbReference type="EMBL" id="JACHJJ010000008">
    <property type="protein sequence ID" value="MBB5963527.1"/>
    <property type="molecule type" value="Genomic_DNA"/>
</dbReference>
<dbReference type="PANTHER" id="PTHR43708:SF8">
    <property type="entry name" value="OXIDOREDUCTASE"/>
    <property type="match status" value="1"/>
</dbReference>
<dbReference type="InterPro" id="IPR051317">
    <property type="entry name" value="Gfo/Idh/MocA_oxidoreduct"/>
</dbReference>
<dbReference type="InterPro" id="IPR004104">
    <property type="entry name" value="Gfo/Idh/MocA-like_OxRdtase_C"/>
</dbReference>
<sequence length="402" mass="43933">MTDLHDLRLGVIGAGQRGVLAAAAHRPGRGARITALCDTDPATLENSARRFGVNGAAAVTDHRRLLCRTDVDAVIIATPDDTHAAIARDALTAGKTVYLEKPLAITIEDCDEVLRVAARTGTRLYLGHNMRHLGVVRVMRDIISRGEIGVPKTIWVRHFVGRGGDYYFKDWHADRRRTTGLLIQKAAHDIDVIHWLAGGYTRHVNAFGDLMLYGGLPRRPEGTPPADGWLTDWPWPPTASTGLHHRIDVEDVSVVNMRLDNGVIAAYQQCHFSPDYWRNYTVIGTHGRLENFGDEAGAVVKVWNRGPSAYRDDCDIAYTVPPAEGGHGGADEAVIDEFLRFARHGGPTDTSPVAARMSVAAGYLATLSLREGGTPRTVPPLEPGLLDYFARHQVSGRVARGR</sequence>
<evidence type="ECO:0000259" key="2">
    <source>
        <dbReference type="Pfam" id="PF01408"/>
    </source>
</evidence>
<dbReference type="RefSeq" id="WP_260407932.1">
    <property type="nucleotide sequence ID" value="NZ_JACHJJ010000008.1"/>
</dbReference>
<dbReference type="SUPFAM" id="SSF51735">
    <property type="entry name" value="NAD(P)-binding Rossmann-fold domains"/>
    <property type="match status" value="1"/>
</dbReference>
<dbReference type="Pfam" id="PF02894">
    <property type="entry name" value="GFO_IDH_MocA_C"/>
    <property type="match status" value="1"/>
</dbReference>
<dbReference type="Gene3D" id="3.40.50.720">
    <property type="entry name" value="NAD(P)-binding Rossmann-like Domain"/>
    <property type="match status" value="1"/>
</dbReference>